<dbReference type="InterPro" id="IPR015915">
    <property type="entry name" value="Kelch-typ_b-propeller"/>
</dbReference>
<gene>
    <name evidence="2" type="ORF">CJ255_14205</name>
</gene>
<evidence type="ECO:0000256" key="1">
    <source>
        <dbReference type="SAM" id="MobiDB-lite"/>
    </source>
</evidence>
<dbReference type="OrthoDB" id="136608at2"/>
<evidence type="ECO:0000313" key="2">
    <source>
        <dbReference type="EMBL" id="PDW02379.1"/>
    </source>
</evidence>
<feature type="compositionally biased region" description="Low complexity" evidence="1">
    <location>
        <begin position="993"/>
        <end position="1011"/>
    </location>
</feature>
<dbReference type="Proteomes" id="UP000220527">
    <property type="component" value="Unassembled WGS sequence"/>
</dbReference>
<protein>
    <submittedName>
        <fullName evidence="2">Uncharacterized protein</fullName>
    </submittedName>
</protein>
<accession>A0A2A6RHM1</accession>
<comment type="caution">
    <text evidence="2">The sequence shown here is derived from an EMBL/GenBank/DDBJ whole genome shotgun (WGS) entry which is preliminary data.</text>
</comment>
<evidence type="ECO:0000313" key="3">
    <source>
        <dbReference type="Proteomes" id="UP000220527"/>
    </source>
</evidence>
<dbReference type="EMBL" id="NQWI01000070">
    <property type="protein sequence ID" value="PDW02379.1"/>
    <property type="molecule type" value="Genomic_DNA"/>
</dbReference>
<dbReference type="RefSeq" id="WP_097644763.1">
    <property type="nucleotide sequence ID" value="NZ_NQWI01000070.1"/>
</dbReference>
<dbReference type="Gene3D" id="2.120.10.80">
    <property type="entry name" value="Kelch-type beta propeller"/>
    <property type="match status" value="1"/>
</dbReference>
<reference evidence="3" key="1">
    <citation type="submission" date="2017-08" db="EMBL/GenBank/DDBJ databases">
        <authorList>
            <person name="Grouzdev D.S."/>
            <person name="Gaisin V.A."/>
            <person name="Rysina M.S."/>
            <person name="Gorlenko V.M."/>
        </authorList>
    </citation>
    <scope>NUCLEOTIDE SEQUENCE [LARGE SCALE GENOMIC DNA]</scope>
    <source>
        <strain evidence="3">Kir15-3F</strain>
    </source>
</reference>
<dbReference type="SUPFAM" id="SSF50965">
    <property type="entry name" value="Galactose oxidase, central domain"/>
    <property type="match status" value="1"/>
</dbReference>
<dbReference type="InterPro" id="IPR011043">
    <property type="entry name" value="Gal_Oxase/kelch_b-propeller"/>
</dbReference>
<organism evidence="2 3">
    <name type="scientific">Candidatus Viridilinea mediisalina</name>
    <dbReference type="NCBI Taxonomy" id="2024553"/>
    <lineage>
        <taxon>Bacteria</taxon>
        <taxon>Bacillati</taxon>
        <taxon>Chloroflexota</taxon>
        <taxon>Chloroflexia</taxon>
        <taxon>Chloroflexales</taxon>
        <taxon>Chloroflexineae</taxon>
        <taxon>Oscillochloridaceae</taxon>
        <taxon>Candidatus Viridilinea</taxon>
    </lineage>
</organism>
<proteinExistence type="predicted"/>
<sequence>MLAFTTVRTLVWRFRRLFAFGLALLLVVALIPQVAVRADQEVVRQNLDDEDVVSQPLDDTANEFASGLGVSLQRVVVSNDGGDVPGDEPGAVVLAPIGQMRPWTSFGNLPAARTNHGVVALGRHIFVIAGAAPLEDQFDDDGVATPASFTDSVFSVNVNPILGGFEAAPGAPEGTTWANTPLVTGELIPQQLGCVAPVQGSRRSDVATASLLTATQPVPGTTYSNASGFIYVVGGRVDSFSACGYIASTPQVQIGRVENGRITGWTTNPAHNLPRIPGVTTAFVPGVQGAQAVVVRRDNRVFLYVLGGSTVNVSDGSGRLSDAVFFTEINPSNGQLRHPDGQTGSIWKLNPTPMPTALFDHAAVWSRATGQTGAMRDGIFVTGGFTNMSRTALNPRVYLAEVASNGVLTWVTRPGDGDNNQIVIEGRSGLAGFAYGGQIYFLGGSTATAGAARNAEQSVFAGSHNGQLRLLRLFDDGGDSREYFLNNQAPIVPDSLRLAYSGVAVVPAAPRLPGDGPAAEVNAAWAFALGGSTDQGQPATRIHRTALGGDDSAASLRSTEGWYYSAFYDVRLSNEDGEDDLARILAVNWMTSISRTGPNSNPNADLIIEFRATRRVCTADFAFEGVEWRALDGDPDSEFSSRSGVNAVTLREAFGDEDSEEFDVSCLQYRVYLSQNGTIDGAPRPAANPGGTPRLLNVGLLTRRPGGRDLFITKFEINQNAQGQVNYFDLRIKNEYRDPERTSQTAGVQEFFVILCVAYAPLEQQRPTLTVPSLPAEHDGSWRVPCAPVYRLIRGDQVAPGEEVFVNGGWRANFDNHLLLPTILAGNQLTNNDIRSLFSRAGHYEVAAIIDPFSTIDEENIANNMGFQTSTEPIIRSFTVPRIVIAATATPTATPDPNAPPTATPTRTPTATPTATPDPNAPPTATPDPNASPTATLTASPLPTRDPNVVPVDPDRDAFDDDYGGFDDTPEIPGGNDTDGDPAQPNLPPSPTPTATLAVTVTPTADPTQPDEGNRVYLPLVSR</sequence>
<feature type="compositionally biased region" description="Acidic residues" evidence="1">
    <location>
        <begin position="958"/>
        <end position="970"/>
    </location>
</feature>
<name>A0A2A6RHM1_9CHLR</name>
<feature type="region of interest" description="Disordered" evidence="1">
    <location>
        <begin position="889"/>
        <end position="1023"/>
    </location>
</feature>
<dbReference type="AlphaFoldDB" id="A0A2A6RHM1"/>
<feature type="compositionally biased region" description="Low complexity" evidence="1">
    <location>
        <begin position="904"/>
        <end position="918"/>
    </location>
</feature>
<feature type="compositionally biased region" description="Low complexity" evidence="1">
    <location>
        <begin position="927"/>
        <end position="952"/>
    </location>
</feature>
<keyword evidence="3" id="KW-1185">Reference proteome</keyword>